<sequence length="200" mass="23119">MSRRPAGEGGGQSVIVRSLSTQTTVEGVRDAFSKIGDIRDVYMPKDYYSGKPRGFAFVEFSNPDDATTAIEEMDRTVIDGHEVSVGLAQQRRKSPNTMRKIEQAGGWAAMRSRNRGRSSSGRRRSNSRRRGRSRRRRSKSRSRSRSRRRKKRDRSRRRRTSSSSESRDRKHKKRRKSRTSSPGSRERKKKRDASEDSRNK</sequence>
<dbReference type="InterPro" id="IPR012677">
    <property type="entry name" value="Nucleotide-bd_a/b_plait_sf"/>
</dbReference>
<feature type="region of interest" description="Disordered" evidence="2">
    <location>
        <begin position="87"/>
        <end position="200"/>
    </location>
</feature>
<evidence type="ECO:0000256" key="2">
    <source>
        <dbReference type="SAM" id="MobiDB-lite"/>
    </source>
</evidence>
<accession>A0A7S3UKJ6</accession>
<dbReference type="PROSITE" id="PS50102">
    <property type="entry name" value="RRM"/>
    <property type="match status" value="1"/>
</dbReference>
<gene>
    <name evidence="4" type="ORF">OMAR00292_LOCUS2832</name>
</gene>
<feature type="domain" description="RRM" evidence="3">
    <location>
        <begin position="12"/>
        <end position="90"/>
    </location>
</feature>
<feature type="compositionally biased region" description="Basic residues" evidence="2">
    <location>
        <begin position="169"/>
        <end position="178"/>
    </location>
</feature>
<dbReference type="Gene3D" id="3.30.70.330">
    <property type="match status" value="1"/>
</dbReference>
<dbReference type="AlphaFoldDB" id="A0A7S3UKJ6"/>
<feature type="compositionally biased region" description="Basic residues" evidence="2">
    <location>
        <begin position="112"/>
        <end position="160"/>
    </location>
</feature>
<evidence type="ECO:0000313" key="4">
    <source>
        <dbReference type="EMBL" id="CAE0616956.1"/>
    </source>
</evidence>
<proteinExistence type="predicted"/>
<evidence type="ECO:0000259" key="3">
    <source>
        <dbReference type="PROSITE" id="PS50102"/>
    </source>
</evidence>
<dbReference type="SUPFAM" id="SSF54928">
    <property type="entry name" value="RNA-binding domain, RBD"/>
    <property type="match status" value="1"/>
</dbReference>
<dbReference type="EMBL" id="HBIT01005715">
    <property type="protein sequence ID" value="CAE0616956.1"/>
    <property type="molecule type" value="Transcribed_RNA"/>
</dbReference>
<name>A0A7S3UKJ6_OXYMA</name>
<dbReference type="Pfam" id="PF00076">
    <property type="entry name" value="RRM_1"/>
    <property type="match status" value="1"/>
</dbReference>
<dbReference type="SMART" id="SM00360">
    <property type="entry name" value="RRM"/>
    <property type="match status" value="1"/>
</dbReference>
<protein>
    <recommendedName>
        <fullName evidence="3">RRM domain-containing protein</fullName>
    </recommendedName>
</protein>
<dbReference type="PANTHER" id="PTHR48034">
    <property type="entry name" value="TRANSFORMER-2 SEX-DETERMINING PROTEIN-RELATED"/>
    <property type="match status" value="1"/>
</dbReference>
<reference evidence="4" key="1">
    <citation type="submission" date="2021-01" db="EMBL/GenBank/DDBJ databases">
        <authorList>
            <person name="Corre E."/>
            <person name="Pelletier E."/>
            <person name="Niang G."/>
            <person name="Scheremetjew M."/>
            <person name="Finn R."/>
            <person name="Kale V."/>
            <person name="Holt S."/>
            <person name="Cochrane G."/>
            <person name="Meng A."/>
            <person name="Brown T."/>
            <person name="Cohen L."/>
        </authorList>
    </citation>
    <scope>NUCLEOTIDE SEQUENCE</scope>
    <source>
        <strain evidence="4">CCMP1795</strain>
    </source>
</reference>
<evidence type="ECO:0000256" key="1">
    <source>
        <dbReference type="PROSITE-ProRule" id="PRU00176"/>
    </source>
</evidence>
<dbReference type="InterPro" id="IPR035979">
    <property type="entry name" value="RBD_domain_sf"/>
</dbReference>
<dbReference type="InterPro" id="IPR050441">
    <property type="entry name" value="RBM"/>
</dbReference>
<organism evidence="4">
    <name type="scientific">Oxyrrhis marina</name>
    <name type="common">Dinoflagellate</name>
    <dbReference type="NCBI Taxonomy" id="2969"/>
    <lineage>
        <taxon>Eukaryota</taxon>
        <taxon>Sar</taxon>
        <taxon>Alveolata</taxon>
        <taxon>Dinophyceae</taxon>
        <taxon>Oxyrrhinales</taxon>
        <taxon>Oxyrrhinaceae</taxon>
        <taxon>Oxyrrhis</taxon>
    </lineage>
</organism>
<dbReference type="GO" id="GO:0003723">
    <property type="term" value="F:RNA binding"/>
    <property type="evidence" value="ECO:0007669"/>
    <property type="project" value="UniProtKB-UniRule"/>
</dbReference>
<dbReference type="InterPro" id="IPR000504">
    <property type="entry name" value="RRM_dom"/>
</dbReference>
<keyword evidence="1" id="KW-0694">RNA-binding</keyword>